<dbReference type="AlphaFoldDB" id="A0A5B8UT11"/>
<evidence type="ECO:0000313" key="4">
    <source>
        <dbReference type="Proteomes" id="UP000321479"/>
    </source>
</evidence>
<dbReference type="InterPro" id="IPR006015">
    <property type="entry name" value="Universal_stress_UspA"/>
</dbReference>
<name>A0A5B8UT11_9SPHI</name>
<dbReference type="OrthoDB" id="789733at2"/>
<organism evidence="3 4">
    <name type="scientific">Mucilaginibacter ginsenosidivorans</name>
    <dbReference type="NCBI Taxonomy" id="398053"/>
    <lineage>
        <taxon>Bacteria</taxon>
        <taxon>Pseudomonadati</taxon>
        <taxon>Bacteroidota</taxon>
        <taxon>Sphingobacteriia</taxon>
        <taxon>Sphingobacteriales</taxon>
        <taxon>Sphingobacteriaceae</taxon>
        <taxon>Mucilaginibacter</taxon>
    </lineage>
</organism>
<dbReference type="InterPro" id="IPR006016">
    <property type="entry name" value="UspA"/>
</dbReference>
<dbReference type="Pfam" id="PF00582">
    <property type="entry name" value="Usp"/>
    <property type="match status" value="1"/>
</dbReference>
<dbReference type="KEGG" id="mgin:FRZ54_05810"/>
<keyword evidence="4" id="KW-1185">Reference proteome</keyword>
<feature type="domain" description="UspA" evidence="2">
    <location>
        <begin position="1"/>
        <end position="149"/>
    </location>
</feature>
<dbReference type="RefSeq" id="WP_147030696.1">
    <property type="nucleotide sequence ID" value="NZ_CP042436.1"/>
</dbReference>
<evidence type="ECO:0000256" key="1">
    <source>
        <dbReference type="ARBA" id="ARBA00008791"/>
    </source>
</evidence>
<dbReference type="SUPFAM" id="SSF52402">
    <property type="entry name" value="Adenine nucleotide alpha hydrolases-like"/>
    <property type="match status" value="2"/>
</dbReference>
<protein>
    <submittedName>
        <fullName evidence="3">Universal stress protein</fullName>
    </submittedName>
</protein>
<dbReference type="EMBL" id="CP042436">
    <property type="protein sequence ID" value="QEC62119.1"/>
    <property type="molecule type" value="Genomic_DNA"/>
</dbReference>
<evidence type="ECO:0000259" key="2">
    <source>
        <dbReference type="Pfam" id="PF00582"/>
    </source>
</evidence>
<evidence type="ECO:0000313" key="3">
    <source>
        <dbReference type="EMBL" id="QEC62119.1"/>
    </source>
</evidence>
<comment type="similarity">
    <text evidence="1">Belongs to the universal stress protein A family.</text>
</comment>
<dbReference type="PRINTS" id="PR01438">
    <property type="entry name" value="UNVRSLSTRESS"/>
</dbReference>
<dbReference type="PANTHER" id="PTHR46268">
    <property type="entry name" value="STRESS RESPONSE PROTEIN NHAX"/>
    <property type="match status" value="1"/>
</dbReference>
<dbReference type="Gene3D" id="3.40.50.620">
    <property type="entry name" value="HUPs"/>
    <property type="match status" value="2"/>
</dbReference>
<dbReference type="InterPro" id="IPR014729">
    <property type="entry name" value="Rossmann-like_a/b/a_fold"/>
</dbReference>
<gene>
    <name evidence="3" type="ORF">FRZ54_05810</name>
</gene>
<proteinExistence type="inferred from homology"/>
<reference evidence="3 4" key="1">
    <citation type="journal article" date="2017" name="Curr. Microbiol.">
        <title>Mucilaginibacter ginsenosidivorans sp. nov., Isolated from Soil of Ginseng Field.</title>
        <authorList>
            <person name="Kim M.M."/>
            <person name="Siddiqi M.Z."/>
            <person name="Im W.T."/>
        </authorList>
    </citation>
    <scope>NUCLEOTIDE SEQUENCE [LARGE SCALE GENOMIC DNA]</scope>
    <source>
        <strain evidence="3 4">Gsoil 3017</strain>
    </source>
</reference>
<sequence>MKTILILTDFSENAAHAALSGVMLGKKIHANLLLFNANVAQPVAPAYAGGITVIDNISYMDEENKRQLEQLADTLKPFLSQEETEWRPSLHFEEGLGGLALQVKNLIREKDIEMVVMGARTGSGIDHLLTGSDTYSVIDGSKRPVLIVPAEADLAHVRKVAFATNFIEADIKAIHYLIKLGHIFNYHLEVVHINLLGEDDITKDLRKAEFMKHVHRLRYTNIEIKELYGKDVIGRLNKYCEESGTDLLSFTHYKNSLFSIIFRQSITKKAISRQKVPLLVFPSKNEQD</sequence>
<dbReference type="Proteomes" id="UP000321479">
    <property type="component" value="Chromosome"/>
</dbReference>
<dbReference type="CDD" id="cd00293">
    <property type="entry name" value="USP-like"/>
    <property type="match status" value="1"/>
</dbReference>
<dbReference type="PANTHER" id="PTHR46268:SF6">
    <property type="entry name" value="UNIVERSAL STRESS PROTEIN UP12"/>
    <property type="match status" value="1"/>
</dbReference>
<accession>A0A5B8UT11</accession>